<dbReference type="Pfam" id="PF13259">
    <property type="entry name" value="clamp_Gag1-like"/>
    <property type="match status" value="1"/>
</dbReference>
<dbReference type="EMBL" id="QUQM01000006">
    <property type="protein sequence ID" value="KAA8644195.1"/>
    <property type="molecule type" value="Genomic_DNA"/>
</dbReference>
<dbReference type="InterPro" id="IPR025124">
    <property type="entry name" value="Gag1-like_clamp"/>
</dbReference>
<sequence length="412" mass="45271">MATYARDVAIREAKLHVREIVRNDWSFHPSTDAGAPASSSPPPPTHEIAEWRLREYDSSGSELEPVSSPDIGASDHTVLPDSLRAMSPRRKRRRQEEEAEMRWNEGLRTWVERRNAWSGALSREEIRRRQLQPRDSQLEDGALSHDDQKKKEEASNPTLESSTSSAGSGCDELTTRTEVSLSITEREEFTSQFPADREREDEPSTADPENLHPTASLIPDPDLTTGVTPTTPAPAPASVAATETAASYHDPSTGDQQQQQEEEREREDPFIPVAPTLISTTNPVRAAIAPTMYPSIYSKVVVQGLTPTVPINLVDVTKAIVQGWKADGQWPPKPATSNIVLQDDATVRKPNNALDQASPESKKRSGVASAVRKVLHFSGFHPHRRSSSHGQNDVPTTGEGNGIVDQTIPNKS</sequence>
<feature type="region of interest" description="Disordered" evidence="1">
    <location>
        <begin position="378"/>
        <end position="412"/>
    </location>
</feature>
<gene>
    <name evidence="3" type="ORF">ATNIH1004_008394</name>
    <name evidence="4" type="ORF">EYZ11_004681</name>
</gene>
<organism evidence="4 5">
    <name type="scientific">Aspergillus tanneri</name>
    <dbReference type="NCBI Taxonomy" id="1220188"/>
    <lineage>
        <taxon>Eukaryota</taxon>
        <taxon>Fungi</taxon>
        <taxon>Dikarya</taxon>
        <taxon>Ascomycota</taxon>
        <taxon>Pezizomycotina</taxon>
        <taxon>Eurotiomycetes</taxon>
        <taxon>Eurotiomycetidae</taxon>
        <taxon>Eurotiales</taxon>
        <taxon>Aspergillaceae</taxon>
        <taxon>Aspergillus</taxon>
        <taxon>Aspergillus subgen. Circumdati</taxon>
    </lineage>
</organism>
<name>A0A4V3UPN1_9EURO</name>
<accession>A0A4V3UPN1</accession>
<feature type="region of interest" description="Disordered" evidence="1">
    <location>
        <begin position="55"/>
        <end position="101"/>
    </location>
</feature>
<feature type="region of interest" description="Disordered" evidence="1">
    <location>
        <begin position="127"/>
        <end position="267"/>
    </location>
</feature>
<comment type="caution">
    <text evidence="4">The sequence shown here is derived from an EMBL/GenBank/DDBJ whole genome shotgun (WGS) entry which is preliminary data.</text>
</comment>
<proteinExistence type="predicted"/>
<dbReference type="PANTHER" id="PTHR28065:SF1">
    <property type="entry name" value="DUF4050 DOMAIN-CONTAINING PROTEIN"/>
    <property type="match status" value="1"/>
</dbReference>
<dbReference type="GeneID" id="54331096"/>
<evidence type="ECO:0000256" key="1">
    <source>
        <dbReference type="SAM" id="MobiDB-lite"/>
    </source>
</evidence>
<dbReference type="PANTHER" id="PTHR28065">
    <property type="entry name" value="FREQUENIN"/>
    <property type="match status" value="1"/>
</dbReference>
<dbReference type="Proteomes" id="UP000324241">
    <property type="component" value="Unassembled WGS sequence"/>
</dbReference>
<dbReference type="RefSeq" id="XP_033423556.1">
    <property type="nucleotide sequence ID" value="XM_033573004.1"/>
</dbReference>
<dbReference type="InterPro" id="IPR053274">
    <property type="entry name" value="Fluconazole_resistance"/>
</dbReference>
<protein>
    <recommendedName>
        <fullName evidence="2">Gag1-like clamp domain-containing protein</fullName>
    </recommendedName>
</protein>
<dbReference type="AlphaFoldDB" id="A0A4V3UPN1"/>
<evidence type="ECO:0000313" key="6">
    <source>
        <dbReference type="Proteomes" id="UP000324241"/>
    </source>
</evidence>
<keyword evidence="5" id="KW-1185">Reference proteome</keyword>
<dbReference type="STRING" id="1220188.A0A4V3UPN1"/>
<dbReference type="EMBL" id="SOSA01000139">
    <property type="protein sequence ID" value="THC95854.1"/>
    <property type="molecule type" value="Genomic_DNA"/>
</dbReference>
<reference evidence="3 6" key="2">
    <citation type="submission" date="2019-08" db="EMBL/GenBank/DDBJ databases">
        <title>The genome sequence of a newly discovered highly antifungal drug resistant Aspergillus species, Aspergillus tanneri NIH 1004.</title>
        <authorList>
            <person name="Mounaud S."/>
            <person name="Singh I."/>
            <person name="Joardar V."/>
            <person name="Pakala S."/>
            <person name="Pakala S."/>
            <person name="Venepally P."/>
            <person name="Chung J.K."/>
            <person name="Losada L."/>
            <person name="Nierman W.C."/>
        </authorList>
    </citation>
    <scope>NUCLEOTIDE SEQUENCE [LARGE SCALE GENOMIC DNA]</scope>
    <source>
        <strain evidence="3 6">NIH1004</strain>
    </source>
</reference>
<reference evidence="4 5" key="1">
    <citation type="submission" date="2019-03" db="EMBL/GenBank/DDBJ databases">
        <title>The genome sequence of a newly discovered highly antifungal drug resistant Aspergillus species, Aspergillus tanneri NIH 1004.</title>
        <authorList>
            <person name="Mounaud S."/>
            <person name="Singh I."/>
            <person name="Joardar V."/>
            <person name="Pakala S."/>
            <person name="Pakala S."/>
            <person name="Venepally P."/>
            <person name="Hoover J."/>
            <person name="Nierman W."/>
            <person name="Chung J."/>
            <person name="Losada L."/>
        </authorList>
    </citation>
    <scope>NUCLEOTIDE SEQUENCE [LARGE SCALE GENOMIC DNA]</scope>
    <source>
        <strain evidence="4 5">NIH1004</strain>
    </source>
</reference>
<evidence type="ECO:0000313" key="5">
    <source>
        <dbReference type="Proteomes" id="UP000308092"/>
    </source>
</evidence>
<feature type="compositionally biased region" description="Basic and acidic residues" evidence="1">
    <location>
        <begin position="142"/>
        <end position="154"/>
    </location>
</feature>
<feature type="compositionally biased region" description="Low complexity" evidence="1">
    <location>
        <begin position="224"/>
        <end position="247"/>
    </location>
</feature>
<evidence type="ECO:0000313" key="4">
    <source>
        <dbReference type="EMBL" id="THC95854.1"/>
    </source>
</evidence>
<dbReference type="VEuPathDB" id="FungiDB:EYZ11_004681"/>
<dbReference type="OrthoDB" id="5422958at2759"/>
<feature type="domain" description="Gag1-like clamp" evidence="2">
    <location>
        <begin position="85"/>
        <end position="331"/>
    </location>
</feature>
<dbReference type="Proteomes" id="UP000308092">
    <property type="component" value="Unassembled WGS sequence"/>
</dbReference>
<feature type="compositionally biased region" description="Basic and acidic residues" evidence="1">
    <location>
        <begin position="184"/>
        <end position="202"/>
    </location>
</feature>
<evidence type="ECO:0000313" key="3">
    <source>
        <dbReference type="EMBL" id="KAA8644195.1"/>
    </source>
</evidence>
<evidence type="ECO:0000259" key="2">
    <source>
        <dbReference type="Pfam" id="PF13259"/>
    </source>
</evidence>
<feature type="compositionally biased region" description="Polar residues" evidence="1">
    <location>
        <begin position="155"/>
        <end position="167"/>
    </location>
</feature>